<dbReference type="PANTHER" id="PTHR35213">
    <property type="entry name" value="RING-TYPE DOMAIN-CONTAINING PROTEIN-RELATED"/>
    <property type="match status" value="1"/>
</dbReference>
<keyword evidence="3" id="KW-1185">Reference proteome</keyword>
<feature type="compositionally biased region" description="Pro residues" evidence="1">
    <location>
        <begin position="411"/>
        <end position="422"/>
    </location>
</feature>
<feature type="compositionally biased region" description="Basic and acidic residues" evidence="1">
    <location>
        <begin position="564"/>
        <end position="582"/>
    </location>
</feature>
<dbReference type="EMBL" id="VLTN01000002">
    <property type="protein sequence ID" value="KAA0157278.1"/>
    <property type="molecule type" value="Genomic_DNA"/>
</dbReference>
<feature type="region of interest" description="Disordered" evidence="1">
    <location>
        <begin position="526"/>
        <end position="582"/>
    </location>
</feature>
<feature type="region of interest" description="Disordered" evidence="1">
    <location>
        <begin position="153"/>
        <end position="194"/>
    </location>
</feature>
<dbReference type="AlphaFoldDB" id="A0A5A8CWZ3"/>
<dbReference type="PANTHER" id="PTHR35213:SF3">
    <property type="entry name" value="MYB-LIKE DOMAIN-CONTAINING PROTEIN"/>
    <property type="match status" value="1"/>
</dbReference>
<evidence type="ECO:0000313" key="2">
    <source>
        <dbReference type="EMBL" id="KAA0157278.1"/>
    </source>
</evidence>
<sequence length="582" mass="59691">MAAAASTPTSVSSRKRSKGKTAASLALFPIADETFVGLLPRYPAAAAMLRDPAPLRKGKWSKEEDELATTCISHFMEGLIPLTGIGDDTLRGLLSYMLHSDGMRVTKKFAGELSIRKQQYVALAKQARANRGGPRALQAQEVRTQLAERFLQSLESRGPARRRPASATKGRAPAKRKRSEPPAKPGKVLKSSKDDSPMALELMEASAAALASLHRVVPAATSVPYGFHPQGAAPGCYPGYMGGPVATGITSAGSPGQYMTHPSQMAYPFAGAPHHYMMPAHVPPVSMGAGDDGSSDPARRALPGAVVPMMPAHSVDLTSRSAMFAQTPPPGAFMGGVQVSAPHLFAHDSSGVMRPVSGRPMNLPTVYSGGQLAPFHSGYPSTSAMQIRSSPDAASMLPGARLDMGGMATSSPPPQSMGPPPQSGVSLAMPSISAAAAGASAAARTPLAPGSSIRIPTMAIQHRSSPPSGMDTLGAFADEALKGYDSGAGGRAAVAAAIGAASSSSLAASPTPSHLAAASATTAVTTSNGQVARASPPPGTSSAQSPFTFVPSRGAAERPSSSQNDKESDSMTEWADSRAEPE</sequence>
<protein>
    <submittedName>
        <fullName evidence="2">Uncharacterized protein</fullName>
    </submittedName>
</protein>
<dbReference type="Proteomes" id="UP000323011">
    <property type="component" value="Unassembled WGS sequence"/>
</dbReference>
<feature type="region of interest" description="Disordered" evidence="1">
    <location>
        <begin position="405"/>
        <end position="427"/>
    </location>
</feature>
<reference evidence="2 3" key="1">
    <citation type="submission" date="2019-07" db="EMBL/GenBank/DDBJ databases">
        <title>Genomes of Cafeteria roenbergensis.</title>
        <authorList>
            <person name="Fischer M.G."/>
            <person name="Hackl T."/>
            <person name="Roman M."/>
        </authorList>
    </citation>
    <scope>NUCLEOTIDE SEQUENCE [LARGE SCALE GENOMIC DNA]</scope>
    <source>
        <strain evidence="2 3">BVI</strain>
    </source>
</reference>
<organism evidence="2 3">
    <name type="scientific">Cafeteria roenbergensis</name>
    <name type="common">Marine flagellate</name>
    <dbReference type="NCBI Taxonomy" id="33653"/>
    <lineage>
        <taxon>Eukaryota</taxon>
        <taxon>Sar</taxon>
        <taxon>Stramenopiles</taxon>
        <taxon>Bigyra</taxon>
        <taxon>Opalozoa</taxon>
        <taxon>Bicosoecida</taxon>
        <taxon>Cafeteriaceae</taxon>
        <taxon>Cafeteria</taxon>
    </lineage>
</organism>
<comment type="caution">
    <text evidence="2">The sequence shown here is derived from an EMBL/GenBank/DDBJ whole genome shotgun (WGS) entry which is preliminary data.</text>
</comment>
<proteinExistence type="predicted"/>
<gene>
    <name evidence="2" type="ORF">FNF29_00630</name>
</gene>
<evidence type="ECO:0000256" key="1">
    <source>
        <dbReference type="SAM" id="MobiDB-lite"/>
    </source>
</evidence>
<evidence type="ECO:0000313" key="3">
    <source>
        <dbReference type="Proteomes" id="UP000323011"/>
    </source>
</evidence>
<accession>A0A5A8CWZ3</accession>
<name>A0A5A8CWZ3_CAFRO</name>